<accession>A0A016TDL8</accession>
<keyword evidence="2" id="KW-1185">Reference proteome</keyword>
<gene>
    <name evidence="1" type="primary">Acey_s0113.g382</name>
    <name evidence="1" type="ORF">Y032_0113g382</name>
</gene>
<name>A0A016TDL8_9BILA</name>
<protein>
    <submittedName>
        <fullName evidence="1">Uncharacterized protein</fullName>
    </submittedName>
</protein>
<comment type="caution">
    <text evidence="1">The sequence shown here is derived from an EMBL/GenBank/DDBJ whole genome shotgun (WGS) entry which is preliminary data.</text>
</comment>
<sequence>MPSCFNSNGVSTCARRRKSLNRWAWRATRMHQSESHGYTPFSLAMIHISYSFLGSGSAHTLPIIGVRKGVFRHFCAQPLIPF</sequence>
<evidence type="ECO:0000313" key="1">
    <source>
        <dbReference type="EMBL" id="EYC00745.1"/>
    </source>
</evidence>
<evidence type="ECO:0000313" key="2">
    <source>
        <dbReference type="Proteomes" id="UP000024635"/>
    </source>
</evidence>
<reference evidence="2" key="1">
    <citation type="journal article" date="2015" name="Nat. Genet.">
        <title>The genome and transcriptome of the zoonotic hookworm Ancylostoma ceylanicum identify infection-specific gene families.</title>
        <authorList>
            <person name="Schwarz E.M."/>
            <person name="Hu Y."/>
            <person name="Antoshechkin I."/>
            <person name="Miller M.M."/>
            <person name="Sternberg P.W."/>
            <person name="Aroian R.V."/>
        </authorList>
    </citation>
    <scope>NUCLEOTIDE SEQUENCE</scope>
    <source>
        <strain evidence="2">HY135</strain>
    </source>
</reference>
<dbReference type="Proteomes" id="UP000024635">
    <property type="component" value="Unassembled WGS sequence"/>
</dbReference>
<organism evidence="1 2">
    <name type="scientific">Ancylostoma ceylanicum</name>
    <dbReference type="NCBI Taxonomy" id="53326"/>
    <lineage>
        <taxon>Eukaryota</taxon>
        <taxon>Metazoa</taxon>
        <taxon>Ecdysozoa</taxon>
        <taxon>Nematoda</taxon>
        <taxon>Chromadorea</taxon>
        <taxon>Rhabditida</taxon>
        <taxon>Rhabditina</taxon>
        <taxon>Rhabditomorpha</taxon>
        <taxon>Strongyloidea</taxon>
        <taxon>Ancylostomatidae</taxon>
        <taxon>Ancylostomatinae</taxon>
        <taxon>Ancylostoma</taxon>
    </lineage>
</organism>
<dbReference type="AlphaFoldDB" id="A0A016TDL8"/>
<proteinExistence type="predicted"/>
<dbReference type="EMBL" id="JARK01001449">
    <property type="protein sequence ID" value="EYC00745.1"/>
    <property type="molecule type" value="Genomic_DNA"/>
</dbReference>